<evidence type="ECO:0000256" key="1">
    <source>
        <dbReference type="SAM" id="MobiDB-lite"/>
    </source>
</evidence>
<reference evidence="2" key="1">
    <citation type="submission" date="2020-06" db="EMBL/GenBank/DDBJ databases">
        <authorList>
            <consortium name="Plant Systems Biology data submission"/>
        </authorList>
    </citation>
    <scope>NUCLEOTIDE SEQUENCE</scope>
    <source>
        <strain evidence="2">D6</strain>
    </source>
</reference>
<proteinExistence type="predicted"/>
<sequence length="134" mass="15584">MAIITFCDQQVCTSSAAPSNDKSTRCHCKRVSFQEEEEVVYFQPVNHLYAEELFYQSQDYSRFRADYQLDRARKQRMARIEKLNRMTQQARQELLMKSASIDNIKLAAQVSSSDRRKPHFRPSVPAQRGCALMA</sequence>
<evidence type="ECO:0000313" key="2">
    <source>
        <dbReference type="EMBL" id="CAB9509814.1"/>
    </source>
</evidence>
<dbReference type="AlphaFoldDB" id="A0A9N8DWK2"/>
<protein>
    <submittedName>
        <fullName evidence="2">Uncharacterized protein</fullName>
    </submittedName>
</protein>
<dbReference type="Proteomes" id="UP001153069">
    <property type="component" value="Unassembled WGS sequence"/>
</dbReference>
<comment type="caution">
    <text evidence="2">The sequence shown here is derived from an EMBL/GenBank/DDBJ whole genome shotgun (WGS) entry which is preliminary data.</text>
</comment>
<accession>A0A9N8DWK2</accession>
<evidence type="ECO:0000313" key="3">
    <source>
        <dbReference type="Proteomes" id="UP001153069"/>
    </source>
</evidence>
<keyword evidence="3" id="KW-1185">Reference proteome</keyword>
<feature type="region of interest" description="Disordered" evidence="1">
    <location>
        <begin position="112"/>
        <end position="134"/>
    </location>
</feature>
<gene>
    <name evidence="2" type="ORF">SEMRO_406_G136420.1</name>
</gene>
<dbReference type="EMBL" id="CAICTM010000405">
    <property type="protein sequence ID" value="CAB9509814.1"/>
    <property type="molecule type" value="Genomic_DNA"/>
</dbReference>
<name>A0A9N8DWK2_9STRA</name>
<organism evidence="2 3">
    <name type="scientific">Seminavis robusta</name>
    <dbReference type="NCBI Taxonomy" id="568900"/>
    <lineage>
        <taxon>Eukaryota</taxon>
        <taxon>Sar</taxon>
        <taxon>Stramenopiles</taxon>
        <taxon>Ochrophyta</taxon>
        <taxon>Bacillariophyta</taxon>
        <taxon>Bacillariophyceae</taxon>
        <taxon>Bacillariophycidae</taxon>
        <taxon>Naviculales</taxon>
        <taxon>Naviculaceae</taxon>
        <taxon>Seminavis</taxon>
    </lineage>
</organism>